<dbReference type="GO" id="GO:0140662">
    <property type="term" value="F:ATP-dependent protein folding chaperone"/>
    <property type="evidence" value="ECO:0007669"/>
    <property type="project" value="InterPro"/>
</dbReference>
<protein>
    <submittedName>
        <fullName evidence="3">Uncharacterized protein</fullName>
    </submittedName>
</protein>
<evidence type="ECO:0000313" key="4">
    <source>
        <dbReference type="Proteomes" id="UP001187471"/>
    </source>
</evidence>
<dbReference type="AlphaFoldDB" id="A0AA88RQ94"/>
<evidence type="ECO:0000256" key="1">
    <source>
        <dbReference type="ARBA" id="ARBA00022741"/>
    </source>
</evidence>
<dbReference type="Pfam" id="PF00012">
    <property type="entry name" value="HSP70"/>
    <property type="match status" value="1"/>
</dbReference>
<evidence type="ECO:0000256" key="2">
    <source>
        <dbReference type="ARBA" id="ARBA00022840"/>
    </source>
</evidence>
<keyword evidence="2" id="KW-0067">ATP-binding</keyword>
<dbReference type="InterPro" id="IPR013126">
    <property type="entry name" value="Hsp_70_fam"/>
</dbReference>
<organism evidence="3 4">
    <name type="scientific">Escallonia rubra</name>
    <dbReference type="NCBI Taxonomy" id="112253"/>
    <lineage>
        <taxon>Eukaryota</taxon>
        <taxon>Viridiplantae</taxon>
        <taxon>Streptophyta</taxon>
        <taxon>Embryophyta</taxon>
        <taxon>Tracheophyta</taxon>
        <taxon>Spermatophyta</taxon>
        <taxon>Magnoliopsida</taxon>
        <taxon>eudicotyledons</taxon>
        <taxon>Gunneridae</taxon>
        <taxon>Pentapetalae</taxon>
        <taxon>asterids</taxon>
        <taxon>campanulids</taxon>
        <taxon>Escalloniales</taxon>
        <taxon>Escalloniaceae</taxon>
        <taxon>Escallonia</taxon>
    </lineage>
</organism>
<proteinExistence type="predicted"/>
<dbReference type="Proteomes" id="UP001187471">
    <property type="component" value="Unassembled WGS sequence"/>
</dbReference>
<name>A0AA88RQ94_9ASTE</name>
<dbReference type="EMBL" id="JAVXUO010000243">
    <property type="protein sequence ID" value="KAK2994084.1"/>
    <property type="molecule type" value="Genomic_DNA"/>
</dbReference>
<reference evidence="3" key="1">
    <citation type="submission" date="2022-12" db="EMBL/GenBank/DDBJ databases">
        <title>Draft genome assemblies for two species of Escallonia (Escalloniales).</title>
        <authorList>
            <person name="Chanderbali A."/>
            <person name="Dervinis C."/>
            <person name="Anghel I."/>
            <person name="Soltis D."/>
            <person name="Soltis P."/>
            <person name="Zapata F."/>
        </authorList>
    </citation>
    <scope>NUCLEOTIDE SEQUENCE</scope>
    <source>
        <strain evidence="3">UCBG92.1500</strain>
        <tissue evidence="3">Leaf</tissue>
    </source>
</reference>
<accession>A0AA88RQ94</accession>
<comment type="caution">
    <text evidence="3">The sequence shown here is derived from an EMBL/GenBank/DDBJ whole genome shotgun (WGS) entry which is preliminary data.</text>
</comment>
<keyword evidence="4" id="KW-1185">Reference proteome</keyword>
<keyword evidence="1" id="KW-0547">Nucleotide-binding</keyword>
<dbReference type="GO" id="GO:0005524">
    <property type="term" value="F:ATP binding"/>
    <property type="evidence" value="ECO:0007669"/>
    <property type="project" value="UniProtKB-KW"/>
</dbReference>
<evidence type="ECO:0000313" key="3">
    <source>
        <dbReference type="EMBL" id="KAK2994084.1"/>
    </source>
</evidence>
<gene>
    <name evidence="3" type="ORF">RJ640_024348</name>
</gene>
<dbReference type="Gene3D" id="3.30.420.40">
    <property type="match status" value="1"/>
</dbReference>
<sequence length="76" mass="8278">MEGGKPVIITNAEGQRTTPSVVAWTKNGDRLFPSPQLLLLEDDEIPTLSMQSVAGGWATAKLTVVIKVKMYTLMMT</sequence>